<feature type="domain" description="Carbohydrate kinase PfkB" evidence="4">
    <location>
        <begin position="25"/>
        <end position="286"/>
    </location>
</feature>
<dbReference type="RefSeq" id="WP_184198144.1">
    <property type="nucleotide sequence ID" value="NZ_JACHGW010000003.1"/>
</dbReference>
<dbReference type="PROSITE" id="PS00584">
    <property type="entry name" value="PFKB_KINASES_2"/>
    <property type="match status" value="1"/>
</dbReference>
<evidence type="ECO:0000256" key="1">
    <source>
        <dbReference type="ARBA" id="ARBA00010688"/>
    </source>
</evidence>
<keyword evidence="3 5" id="KW-0418">Kinase</keyword>
<comment type="caution">
    <text evidence="5">The sequence shown here is derived from an EMBL/GenBank/DDBJ whole genome shotgun (WGS) entry which is preliminary data.</text>
</comment>
<keyword evidence="2 5" id="KW-0808">Transferase</keyword>
<dbReference type="SUPFAM" id="SSF53613">
    <property type="entry name" value="Ribokinase-like"/>
    <property type="match status" value="1"/>
</dbReference>
<proteinExistence type="inferred from homology"/>
<dbReference type="PROSITE" id="PS00583">
    <property type="entry name" value="PFKB_KINASES_1"/>
    <property type="match status" value="1"/>
</dbReference>
<dbReference type="PANTHER" id="PTHR43085:SF57">
    <property type="entry name" value="CARBOHYDRATE KINASE PFKB DOMAIN-CONTAINING PROTEIN"/>
    <property type="match status" value="1"/>
</dbReference>
<accession>A0A7W9SRA5</accession>
<dbReference type="InterPro" id="IPR029056">
    <property type="entry name" value="Ribokinase-like"/>
</dbReference>
<dbReference type="Gene3D" id="3.40.1190.20">
    <property type="match status" value="1"/>
</dbReference>
<dbReference type="InterPro" id="IPR002173">
    <property type="entry name" value="Carboh/pur_kinase_PfkB_CS"/>
</dbReference>
<name>A0A7W9SRA5_ARMRO</name>
<dbReference type="CDD" id="cd01167">
    <property type="entry name" value="bac_FRK"/>
    <property type="match status" value="1"/>
</dbReference>
<keyword evidence="6" id="KW-1185">Reference proteome</keyword>
<dbReference type="GO" id="GO:0008865">
    <property type="term" value="F:fructokinase activity"/>
    <property type="evidence" value="ECO:0007669"/>
    <property type="project" value="UniProtKB-EC"/>
</dbReference>
<dbReference type="EC" id="2.7.1.4" evidence="5"/>
<dbReference type="InterPro" id="IPR011611">
    <property type="entry name" value="PfkB_dom"/>
</dbReference>
<gene>
    <name evidence="5" type="ORF">HNQ39_003162</name>
</gene>
<evidence type="ECO:0000313" key="6">
    <source>
        <dbReference type="Proteomes" id="UP000520814"/>
    </source>
</evidence>
<dbReference type="Proteomes" id="UP000520814">
    <property type="component" value="Unassembled WGS sequence"/>
</dbReference>
<dbReference type="AlphaFoldDB" id="A0A7W9SRA5"/>
<evidence type="ECO:0000256" key="2">
    <source>
        <dbReference type="ARBA" id="ARBA00022679"/>
    </source>
</evidence>
<protein>
    <submittedName>
        <fullName evidence="5">Fructokinase</fullName>
        <ecNumber evidence="5">2.7.1.4</ecNumber>
    </submittedName>
</protein>
<sequence length="287" mass="29959">MSQESKLAVVGIGEILWDLLPAGRQLGGAPTNFAYHTNAQGFPAAAVSAVGADALGQDIQAQVAAGGMSTAFLTVLPDYPTGTVTVALDEKGVPSYEIHTGVAWDYLPWTDSLAALAPTLRAVCFGTLGQRSPASRTTIQRFVAATGPECLRVCDINLRQQFYTDELLRESLELATVLKLNHEELPIIAASLGLTGSPTELLTQLCARFALRLVALTRGSQGSLLVTPDAISEFTGRSVKVVDTIGAGDAFTAALVAGLLRGEALDTINEAANETAAQVCQHAGAIP</sequence>
<reference evidence="5 6" key="1">
    <citation type="submission" date="2020-08" db="EMBL/GenBank/DDBJ databases">
        <title>Genomic Encyclopedia of Type Strains, Phase IV (KMG-IV): sequencing the most valuable type-strain genomes for metagenomic binning, comparative biology and taxonomic classification.</title>
        <authorList>
            <person name="Goeker M."/>
        </authorList>
    </citation>
    <scope>NUCLEOTIDE SEQUENCE [LARGE SCALE GENOMIC DNA]</scope>
    <source>
        <strain evidence="5 6">DSM 23562</strain>
    </source>
</reference>
<dbReference type="Pfam" id="PF00294">
    <property type="entry name" value="PfkB"/>
    <property type="match status" value="1"/>
</dbReference>
<dbReference type="EMBL" id="JACHGW010000003">
    <property type="protein sequence ID" value="MBB6051352.1"/>
    <property type="molecule type" value="Genomic_DNA"/>
</dbReference>
<evidence type="ECO:0000259" key="4">
    <source>
        <dbReference type="Pfam" id="PF00294"/>
    </source>
</evidence>
<evidence type="ECO:0000256" key="3">
    <source>
        <dbReference type="ARBA" id="ARBA00022777"/>
    </source>
</evidence>
<dbReference type="PANTHER" id="PTHR43085">
    <property type="entry name" value="HEXOKINASE FAMILY MEMBER"/>
    <property type="match status" value="1"/>
</dbReference>
<comment type="similarity">
    <text evidence="1">Belongs to the carbohydrate kinase PfkB family.</text>
</comment>
<organism evidence="5 6">
    <name type="scientific">Armatimonas rosea</name>
    <dbReference type="NCBI Taxonomy" id="685828"/>
    <lineage>
        <taxon>Bacteria</taxon>
        <taxon>Bacillati</taxon>
        <taxon>Armatimonadota</taxon>
        <taxon>Armatimonadia</taxon>
        <taxon>Armatimonadales</taxon>
        <taxon>Armatimonadaceae</taxon>
        <taxon>Armatimonas</taxon>
    </lineage>
</organism>
<evidence type="ECO:0000313" key="5">
    <source>
        <dbReference type="EMBL" id="MBB6051352.1"/>
    </source>
</evidence>
<dbReference type="InterPro" id="IPR050306">
    <property type="entry name" value="PfkB_Carbo_kinase"/>
</dbReference>